<dbReference type="KEGG" id="lmoi:VV02_07705"/>
<sequence>MLIGHGQKAWRIVRVEDLIPGDWSERAVQMWHDERMPDPWQRAPFRVIVTPVKGGDEHMMTVEPWHFITWHVLPEHYAICAECGEPAPCIGHLSAVEAAREIERASEAMELPDGFCPACREPITHRQKVFRFAGENLLNPLGSPMVRFHQRTKCRGAAAAYEEKWVAADASRERSLLTLRCEGFVTVHADGSGECHGRNDGIDCPNIYARHRMATSCAYLSHGCPKCPPGSRHGCRLASGLNTDGSPS</sequence>
<keyword evidence="2" id="KW-1185">Reference proteome</keyword>
<accession>A0A0K1JGQ5</accession>
<gene>
    <name evidence="1" type="ORF">VV02_07705</name>
</gene>
<organism evidence="1 2">
    <name type="scientific">Luteipulveratus mongoliensis</name>
    <dbReference type="NCBI Taxonomy" id="571913"/>
    <lineage>
        <taxon>Bacteria</taxon>
        <taxon>Bacillati</taxon>
        <taxon>Actinomycetota</taxon>
        <taxon>Actinomycetes</taxon>
        <taxon>Micrococcales</taxon>
        <taxon>Dermacoccaceae</taxon>
        <taxon>Luteipulveratus</taxon>
    </lineage>
</organism>
<protein>
    <submittedName>
        <fullName evidence="1">Uncharacterized protein</fullName>
    </submittedName>
</protein>
<reference evidence="1 2" key="1">
    <citation type="submission" date="2015-03" db="EMBL/GenBank/DDBJ databases">
        <title>Luteipulveratus halotolerans sp. nov., a novel actinobacterium (Dermacoccaceae) from Sarawak, Malaysia.</title>
        <authorList>
            <person name="Juboi H."/>
            <person name="Basik A."/>
            <person name="Shamsul S.S."/>
            <person name="Arnold P."/>
            <person name="Schmitt E.K."/>
            <person name="Sanglier J.-J."/>
            <person name="Yeo T."/>
        </authorList>
    </citation>
    <scope>NUCLEOTIDE SEQUENCE [LARGE SCALE GENOMIC DNA]</scope>
    <source>
        <strain evidence="1 2">MN07-A0370</strain>
    </source>
</reference>
<proteinExistence type="predicted"/>
<evidence type="ECO:0000313" key="1">
    <source>
        <dbReference type="EMBL" id="AKU15765.1"/>
    </source>
</evidence>
<dbReference type="EMBL" id="CP011112">
    <property type="protein sequence ID" value="AKU15765.1"/>
    <property type="molecule type" value="Genomic_DNA"/>
</dbReference>
<dbReference type="Proteomes" id="UP000066480">
    <property type="component" value="Chromosome"/>
</dbReference>
<dbReference type="STRING" id="571913.VV02_07705"/>
<name>A0A0K1JGQ5_9MICO</name>
<evidence type="ECO:0000313" key="2">
    <source>
        <dbReference type="Proteomes" id="UP000066480"/>
    </source>
</evidence>
<dbReference type="AlphaFoldDB" id="A0A0K1JGQ5"/>